<evidence type="ECO:0000313" key="3">
    <source>
        <dbReference type="Proteomes" id="UP000034213"/>
    </source>
</evidence>
<accession>A0A0G1EBC9</accession>
<keyword evidence="1" id="KW-0472">Membrane</keyword>
<dbReference type="STRING" id="1618369.UV54_C0008G0001"/>
<feature type="transmembrane region" description="Helical" evidence="1">
    <location>
        <begin position="164"/>
        <end position="184"/>
    </location>
</feature>
<sequence>MTTWPKFSTKISKLVLVISTILVLLILYRQALNPLWRGHLEIDVWVWYQRMEYFFKNHSFTGLKNNEILPATLIYIFLPRLLAGWNNLTYSSYLSAALIINLFVILTTIILVKKNSPSFRFWLFPSLLLLTGPILLFRFDTFVALLILFSIYLFHHQKFTHSAFSLGLATAMKIYPIIFFPYFLLVLWRQDRPQRLFIFLANFLLALIIPIVIFFLLGGNLKQILTSLEFHALKPVSIESLPGSLFTA</sequence>
<evidence type="ECO:0000313" key="2">
    <source>
        <dbReference type="EMBL" id="KKS80366.1"/>
    </source>
</evidence>
<dbReference type="GO" id="GO:0006506">
    <property type="term" value="P:GPI anchor biosynthetic process"/>
    <property type="evidence" value="ECO:0007669"/>
    <property type="project" value="InterPro"/>
</dbReference>
<organism evidence="2 3">
    <name type="scientific">Candidatus Beckwithbacteria bacterium GW2011_GWA2_43_10</name>
    <dbReference type="NCBI Taxonomy" id="1618369"/>
    <lineage>
        <taxon>Bacteria</taxon>
        <taxon>Candidatus Beckwithiibacteriota</taxon>
    </lineage>
</organism>
<dbReference type="InterPro" id="IPR007704">
    <property type="entry name" value="PIG-M"/>
</dbReference>
<feature type="transmembrane region" description="Helical" evidence="1">
    <location>
        <begin position="124"/>
        <end position="152"/>
    </location>
</feature>
<gene>
    <name evidence="2" type="ORF">UV54_C0008G0001</name>
</gene>
<feature type="transmembrane region" description="Helical" evidence="1">
    <location>
        <begin position="196"/>
        <end position="217"/>
    </location>
</feature>
<keyword evidence="1" id="KW-0812">Transmembrane</keyword>
<protein>
    <recommendedName>
        <fullName evidence="4">DUF2029 domain-containing protein</fullName>
    </recommendedName>
</protein>
<comment type="caution">
    <text evidence="2">The sequence shown here is derived from an EMBL/GenBank/DDBJ whole genome shotgun (WGS) entry which is preliminary data.</text>
</comment>
<name>A0A0G1EBC9_9BACT</name>
<evidence type="ECO:0000256" key="1">
    <source>
        <dbReference type="SAM" id="Phobius"/>
    </source>
</evidence>
<dbReference type="Pfam" id="PF05007">
    <property type="entry name" value="Mannosyl_trans"/>
    <property type="match status" value="1"/>
</dbReference>
<feature type="transmembrane region" description="Helical" evidence="1">
    <location>
        <begin position="90"/>
        <end position="112"/>
    </location>
</feature>
<dbReference type="GO" id="GO:0004376">
    <property type="term" value="F:GPI mannosyltransferase activity"/>
    <property type="evidence" value="ECO:0007669"/>
    <property type="project" value="InterPro"/>
</dbReference>
<dbReference type="GO" id="GO:0016020">
    <property type="term" value="C:membrane"/>
    <property type="evidence" value="ECO:0007669"/>
    <property type="project" value="InterPro"/>
</dbReference>
<feature type="non-terminal residue" evidence="2">
    <location>
        <position position="248"/>
    </location>
</feature>
<dbReference type="AlphaFoldDB" id="A0A0G1EBC9"/>
<dbReference type="GO" id="GO:0051751">
    <property type="term" value="F:alpha-1,4-mannosyltransferase activity"/>
    <property type="evidence" value="ECO:0007669"/>
    <property type="project" value="InterPro"/>
</dbReference>
<dbReference type="EMBL" id="LCEW01000008">
    <property type="protein sequence ID" value="KKS80366.1"/>
    <property type="molecule type" value="Genomic_DNA"/>
</dbReference>
<dbReference type="Proteomes" id="UP000034213">
    <property type="component" value="Unassembled WGS sequence"/>
</dbReference>
<keyword evidence="1" id="KW-1133">Transmembrane helix</keyword>
<proteinExistence type="predicted"/>
<reference evidence="2 3" key="1">
    <citation type="journal article" date="2015" name="Nature">
        <title>rRNA introns, odd ribosomes, and small enigmatic genomes across a large radiation of phyla.</title>
        <authorList>
            <person name="Brown C.T."/>
            <person name="Hug L.A."/>
            <person name="Thomas B.C."/>
            <person name="Sharon I."/>
            <person name="Castelle C.J."/>
            <person name="Singh A."/>
            <person name="Wilkins M.J."/>
            <person name="Williams K.H."/>
            <person name="Banfield J.F."/>
        </authorList>
    </citation>
    <scope>NUCLEOTIDE SEQUENCE [LARGE SCALE GENOMIC DNA]</scope>
</reference>
<evidence type="ECO:0008006" key="4">
    <source>
        <dbReference type="Google" id="ProtNLM"/>
    </source>
</evidence>